<evidence type="ECO:0000313" key="10">
    <source>
        <dbReference type="EMBL" id="OUS15053.1"/>
    </source>
</evidence>
<dbReference type="RefSeq" id="WP_303686687.1">
    <property type="nucleotide sequence ID" value="NZ_CAJXYO010000068.1"/>
</dbReference>
<evidence type="ECO:0000256" key="1">
    <source>
        <dbReference type="ARBA" id="ARBA00004651"/>
    </source>
</evidence>
<comment type="subcellular location">
    <subcellularLocation>
        <location evidence="1 7">Cell membrane</location>
        <topology evidence="1 7">Multi-pass membrane protein</topology>
    </subcellularLocation>
</comment>
<dbReference type="GO" id="GO:0004129">
    <property type="term" value="F:cytochrome-c oxidase activity"/>
    <property type="evidence" value="ECO:0007669"/>
    <property type="project" value="InterPro"/>
</dbReference>
<dbReference type="SUPFAM" id="SSF81452">
    <property type="entry name" value="Cytochrome c oxidase subunit III-like"/>
    <property type="match status" value="1"/>
</dbReference>
<dbReference type="Pfam" id="PF00510">
    <property type="entry name" value="COX3"/>
    <property type="match status" value="1"/>
</dbReference>
<feature type="transmembrane region" description="Helical" evidence="8">
    <location>
        <begin position="172"/>
        <end position="192"/>
    </location>
</feature>
<keyword evidence="3" id="KW-1003">Cell membrane</keyword>
<evidence type="ECO:0000256" key="5">
    <source>
        <dbReference type="ARBA" id="ARBA00022989"/>
    </source>
</evidence>
<feature type="transmembrane region" description="Helical" evidence="8">
    <location>
        <begin position="86"/>
        <end position="108"/>
    </location>
</feature>
<name>A0A1Z8AXK6_9FLAO</name>
<evidence type="ECO:0000256" key="6">
    <source>
        <dbReference type="ARBA" id="ARBA00023136"/>
    </source>
</evidence>
<dbReference type="PANTHER" id="PTHR11403:SF2">
    <property type="entry name" value="CYTOCHROME BO(3) UBIQUINOL OXIDASE SUBUNIT 3"/>
    <property type="match status" value="1"/>
</dbReference>
<proteinExistence type="inferred from homology"/>
<organism evidence="10 11">
    <name type="scientific">Nonlabens dokdonensis</name>
    <dbReference type="NCBI Taxonomy" id="328515"/>
    <lineage>
        <taxon>Bacteria</taxon>
        <taxon>Pseudomonadati</taxon>
        <taxon>Bacteroidota</taxon>
        <taxon>Flavobacteriia</taxon>
        <taxon>Flavobacteriales</taxon>
        <taxon>Flavobacteriaceae</taxon>
        <taxon>Nonlabens</taxon>
    </lineage>
</organism>
<evidence type="ECO:0000256" key="2">
    <source>
        <dbReference type="ARBA" id="ARBA00010581"/>
    </source>
</evidence>
<evidence type="ECO:0000313" key="11">
    <source>
        <dbReference type="Proteomes" id="UP000196102"/>
    </source>
</evidence>
<dbReference type="PROSITE" id="PS50253">
    <property type="entry name" value="COX3"/>
    <property type="match status" value="1"/>
</dbReference>
<keyword evidence="6 8" id="KW-0472">Membrane</keyword>
<dbReference type="Gene3D" id="1.20.120.80">
    <property type="entry name" value="Cytochrome c oxidase, subunit III, four-helix bundle"/>
    <property type="match status" value="1"/>
</dbReference>
<reference evidence="11" key="1">
    <citation type="journal article" date="2017" name="Proc. Natl. Acad. Sci. U.S.A.">
        <title>Simulation of Deepwater Horizon oil plume reveals substrate specialization within a complex community of hydrocarbon-degraders.</title>
        <authorList>
            <person name="Hu P."/>
            <person name="Dubinsky E.A."/>
            <person name="Probst A.J."/>
            <person name="Wang J."/>
            <person name="Sieber C.M.K."/>
            <person name="Tom L.M."/>
            <person name="Gardinali P."/>
            <person name="Banfield J.F."/>
            <person name="Atlas R.M."/>
            <person name="Andersen G.L."/>
        </authorList>
    </citation>
    <scope>NUCLEOTIDE SEQUENCE [LARGE SCALE GENOMIC DNA]</scope>
</reference>
<feature type="domain" description="Heme-copper oxidase subunit III family profile" evidence="9">
    <location>
        <begin position="21"/>
        <end position="194"/>
    </location>
</feature>
<dbReference type="InterPro" id="IPR013833">
    <property type="entry name" value="Cyt_c_oxidase_su3_a-hlx"/>
</dbReference>
<feature type="transmembrane region" description="Helical" evidence="8">
    <location>
        <begin position="57"/>
        <end position="74"/>
    </location>
</feature>
<keyword evidence="5 8" id="KW-1133">Transmembrane helix</keyword>
<dbReference type="InterPro" id="IPR000298">
    <property type="entry name" value="Cyt_c_oxidase-like_su3"/>
</dbReference>
<dbReference type="Proteomes" id="UP000196102">
    <property type="component" value="Unassembled WGS sequence"/>
</dbReference>
<evidence type="ECO:0000256" key="3">
    <source>
        <dbReference type="ARBA" id="ARBA00022475"/>
    </source>
</evidence>
<sequence>MTDITQLPIKEKIARSKKQMMWFAIMSLLMMFAGLTSAYIISSSRRDWVEVELPSEFFYSTGIILLSSLTLFLAKKSLKSNNLSGASLMTGITFLLGTVFVVMQFYGFGSLTDAGIFFTGKGSSVAGSFIYIIVMAHLAHIVAGLISLTVITFKAVSKKYSKDEMLGFELGAIFWHFVDVLWIFLLLFLVFAKDIF</sequence>
<evidence type="ECO:0000256" key="4">
    <source>
        <dbReference type="ARBA" id="ARBA00022692"/>
    </source>
</evidence>
<evidence type="ECO:0000256" key="7">
    <source>
        <dbReference type="RuleBase" id="RU003376"/>
    </source>
</evidence>
<dbReference type="GO" id="GO:0005886">
    <property type="term" value="C:plasma membrane"/>
    <property type="evidence" value="ECO:0007669"/>
    <property type="project" value="UniProtKB-SubCell"/>
</dbReference>
<comment type="caution">
    <text evidence="10">The sequence shown here is derived from an EMBL/GenBank/DDBJ whole genome shotgun (WGS) entry which is preliminary data.</text>
</comment>
<comment type="similarity">
    <text evidence="2 7">Belongs to the cytochrome c oxidase subunit 3 family.</text>
</comment>
<evidence type="ECO:0000259" key="9">
    <source>
        <dbReference type="PROSITE" id="PS50253"/>
    </source>
</evidence>
<dbReference type="EMBL" id="MAAX01000109">
    <property type="protein sequence ID" value="OUS15053.1"/>
    <property type="molecule type" value="Genomic_DNA"/>
</dbReference>
<dbReference type="InterPro" id="IPR035973">
    <property type="entry name" value="Cyt_c_oxidase_su3-like_sf"/>
</dbReference>
<evidence type="ECO:0000256" key="8">
    <source>
        <dbReference type="SAM" id="Phobius"/>
    </source>
</evidence>
<dbReference type="InterPro" id="IPR024791">
    <property type="entry name" value="Cyt_c/ubiquinol_Oxase_su3"/>
</dbReference>
<accession>A0A1Z8AXK6</accession>
<feature type="transmembrane region" description="Helical" evidence="8">
    <location>
        <begin position="21"/>
        <end position="42"/>
    </location>
</feature>
<dbReference type="GO" id="GO:0019646">
    <property type="term" value="P:aerobic electron transport chain"/>
    <property type="evidence" value="ECO:0007669"/>
    <property type="project" value="InterPro"/>
</dbReference>
<dbReference type="AlphaFoldDB" id="A0A1Z8AXK6"/>
<dbReference type="PANTHER" id="PTHR11403">
    <property type="entry name" value="CYTOCHROME C OXIDASE SUBUNIT III"/>
    <property type="match status" value="1"/>
</dbReference>
<gene>
    <name evidence="10" type="ORF">A9Q93_06970</name>
</gene>
<protein>
    <submittedName>
        <fullName evidence="10">Cytochrome oxidase subunit III</fullName>
    </submittedName>
</protein>
<keyword evidence="4 7" id="KW-0812">Transmembrane</keyword>
<feature type="transmembrane region" description="Helical" evidence="8">
    <location>
        <begin position="128"/>
        <end position="151"/>
    </location>
</feature>